<comment type="caution">
    <text evidence="3">The sequence shown here is derived from an EMBL/GenBank/DDBJ whole genome shotgun (WGS) entry which is preliminary data.</text>
</comment>
<dbReference type="Gene3D" id="3.30.450.180">
    <property type="match status" value="1"/>
</dbReference>
<dbReference type="Proteomes" id="UP000707731">
    <property type="component" value="Unassembled WGS sequence"/>
</dbReference>
<protein>
    <submittedName>
        <fullName evidence="3">Helix-turn-helix domain-containing protein</fullName>
    </submittedName>
</protein>
<dbReference type="EMBL" id="JADLQN010000001">
    <property type="protein sequence ID" value="MBF6353196.1"/>
    <property type="molecule type" value="Genomic_DNA"/>
</dbReference>
<feature type="domain" description="HTH cro/C1-type" evidence="2">
    <location>
        <begin position="1"/>
        <end position="46"/>
    </location>
</feature>
<dbReference type="PANTHER" id="PTHR35010">
    <property type="entry name" value="BLL4672 PROTEIN-RELATED"/>
    <property type="match status" value="1"/>
</dbReference>
<evidence type="ECO:0000259" key="2">
    <source>
        <dbReference type="PROSITE" id="PS50943"/>
    </source>
</evidence>
<feature type="region of interest" description="Disordered" evidence="1">
    <location>
        <begin position="222"/>
        <end position="255"/>
    </location>
</feature>
<dbReference type="Pfam" id="PF17765">
    <property type="entry name" value="MLTR_LBD"/>
    <property type="match status" value="1"/>
</dbReference>
<dbReference type="Pfam" id="PF13560">
    <property type="entry name" value="HTH_31"/>
    <property type="match status" value="1"/>
</dbReference>
<feature type="compositionally biased region" description="Basic and acidic residues" evidence="1">
    <location>
        <begin position="228"/>
        <end position="238"/>
    </location>
</feature>
<name>A0ABS0D410_9NOCA</name>
<evidence type="ECO:0000256" key="1">
    <source>
        <dbReference type="SAM" id="MobiDB-lite"/>
    </source>
</evidence>
<accession>A0ABS0D410</accession>
<organism evidence="3 4">
    <name type="scientific">Nocardia higoensis</name>
    <dbReference type="NCBI Taxonomy" id="228599"/>
    <lineage>
        <taxon>Bacteria</taxon>
        <taxon>Bacillati</taxon>
        <taxon>Actinomycetota</taxon>
        <taxon>Actinomycetes</taxon>
        <taxon>Mycobacteriales</taxon>
        <taxon>Nocardiaceae</taxon>
        <taxon>Nocardia</taxon>
    </lineage>
</organism>
<dbReference type="InterPro" id="IPR010982">
    <property type="entry name" value="Lambda_DNA-bd_dom_sf"/>
</dbReference>
<proteinExistence type="predicted"/>
<dbReference type="CDD" id="cd00093">
    <property type="entry name" value="HTH_XRE"/>
    <property type="match status" value="1"/>
</dbReference>
<dbReference type="PROSITE" id="PS50943">
    <property type="entry name" value="HTH_CROC1"/>
    <property type="match status" value="1"/>
</dbReference>
<gene>
    <name evidence="3" type="ORF">IU449_01295</name>
</gene>
<sequence>MTRAALAQAAAISPALIQKIEQGSRTPTQDALAALFDALEVPPTIRDHIVGLTLPARLTAALDDEAGVVTPADLAVLQSIPHPACFQSQPEFDVLAVNAAWTRWFPGCDPGVNIIEWMMLHPAARAALPQWRRQAHLMVYAFRIMGPGLVPPERIAELVGSCERAPEWAELWTTEVPPREIPRPIVAVNDPDTGRPCEMYAANLKFDFPRRRWWMYSLVPAHPPEVTPTRDPDPRPGPDRVSPAPSPVRTGPCAP</sequence>
<dbReference type="InterPro" id="IPR041413">
    <property type="entry name" value="MLTR_LBD"/>
</dbReference>
<evidence type="ECO:0000313" key="3">
    <source>
        <dbReference type="EMBL" id="MBF6353196.1"/>
    </source>
</evidence>
<dbReference type="PANTHER" id="PTHR35010:SF2">
    <property type="entry name" value="BLL4672 PROTEIN"/>
    <property type="match status" value="1"/>
</dbReference>
<dbReference type="SUPFAM" id="SSF47413">
    <property type="entry name" value="lambda repressor-like DNA-binding domains"/>
    <property type="match status" value="1"/>
</dbReference>
<dbReference type="Gene3D" id="1.10.260.40">
    <property type="entry name" value="lambda repressor-like DNA-binding domains"/>
    <property type="match status" value="1"/>
</dbReference>
<evidence type="ECO:0000313" key="4">
    <source>
        <dbReference type="Proteomes" id="UP000707731"/>
    </source>
</evidence>
<keyword evidence="4" id="KW-1185">Reference proteome</keyword>
<dbReference type="InterPro" id="IPR001387">
    <property type="entry name" value="Cro/C1-type_HTH"/>
</dbReference>
<reference evidence="3 4" key="1">
    <citation type="submission" date="2020-10" db="EMBL/GenBank/DDBJ databases">
        <title>Identification of Nocardia species via Next-generation sequencing and recognition of intraspecies genetic diversity.</title>
        <authorList>
            <person name="Li P."/>
            <person name="Li P."/>
            <person name="Lu B."/>
        </authorList>
    </citation>
    <scope>NUCLEOTIDE SEQUENCE [LARGE SCALE GENOMIC DNA]</scope>
    <source>
        <strain evidence="3 4">BJ06-0143</strain>
    </source>
</reference>